<dbReference type="SUPFAM" id="SSF55729">
    <property type="entry name" value="Acyl-CoA N-acyltransferases (Nat)"/>
    <property type="match status" value="1"/>
</dbReference>
<evidence type="ECO:0000313" key="4">
    <source>
        <dbReference type="EMBL" id="MBN8235833.1"/>
    </source>
</evidence>
<dbReference type="PANTHER" id="PTHR43877">
    <property type="entry name" value="AMINOALKYLPHOSPHONATE N-ACETYLTRANSFERASE-RELATED-RELATED"/>
    <property type="match status" value="1"/>
</dbReference>
<evidence type="ECO:0000256" key="1">
    <source>
        <dbReference type="ARBA" id="ARBA00022679"/>
    </source>
</evidence>
<evidence type="ECO:0000259" key="3">
    <source>
        <dbReference type="PROSITE" id="PS51186"/>
    </source>
</evidence>
<sequence>MKTIGDLTIVEYHDGLAGSTAEMWNESRGEWGGDLVVTTAEDVKEKENASTNLNLFLALDGDKVVGYCGLSEYREDQEALYIPLLNVHPDYHGRKIGRELLKKAIDQTVAYGWPRLDLFTWPGNTKAVPLYKKCGFFWEERDDTTHLMNFIPQVLQMEVLRPFFQEHDWYSTSQRPIEVKPDGQKAGKHTVYEYKWQAPDGRFVRVQFERTGRGIHLIETEDFSIQMDLPDFKLRENETYATCIHIVNKQAAPATFHLEGVSSELVDHRVPMITTVEKEVTVNGEVGVTVPEQKPSPWKTHPVVEAVVHINGWSVPLKMGVYPIKAGNVTVRTVQPSWRPGQEDSLYLDLESHLENTSIWTVRLPDQNVLEWHTPSIQVDVDGGSRASVPVPITLRKNGFLKEEISVAVKEEGRPSFEFTAILSYAFPGHGAKFGGETETKWFGFNGPYYAEMEKRNQFIEVGSIRSNEDPVKLMTPHLGRPFSQEFSKKEASTVEFIELPEAFVLKTTLESQAFTGLLLNTYIKIFGDGVVEVHHEIINQGPAKESVHLQIPVYPMYKQLVIPYRDGVAVNREASIPFTEYLRDKEISEPWLFSKNSCGDTKALAWPEEARGRGDDWRFAIVYETGGLGEQEKRSLGPIKVGFNATADWKDWRSLVKGEDGKHLKEYPLFALEASGQRFISRAGERVPYTFRSLLTPYLHGSLTIRQDGETYREETTVEQKRTKMEIMMEHSSPGIHSIHGRFRSRGQAAALHTCQLVTGDEAVEVTNRNDVWTVNNGGFTFHASASYYPGIYSLVYEGQEMFHHQYPEAGPKSWWNPWGGGLRFALPEVSAYSMMKEDTRISRADRTDSLGHTWSGLLLSTTLQEHESMRGLTLRQYVLTLPGVPILAVFAEIAPPVHRTFYEEKVNLETFLKPGKELDSCYLKLPGSGVFHTYYAGVEEYELENTSAVWIGSDEHEKKMTFLHPQASKEAGSYVNQDVMYLESVQNWCAAEGGIFQTSPAFLYGGGEENTQAHHLFYGLAFPEKDSPS</sequence>
<dbReference type="Proteomes" id="UP000663970">
    <property type="component" value="Unassembled WGS sequence"/>
</dbReference>
<dbReference type="InterPro" id="IPR016181">
    <property type="entry name" value="Acyl_CoA_acyltransferase"/>
</dbReference>
<evidence type="ECO:0000313" key="5">
    <source>
        <dbReference type="Proteomes" id="UP000663970"/>
    </source>
</evidence>
<accession>A0ABS3DWY9</accession>
<name>A0ABS3DWY9_9BACI</name>
<evidence type="ECO:0000256" key="2">
    <source>
        <dbReference type="ARBA" id="ARBA00023315"/>
    </source>
</evidence>
<keyword evidence="1" id="KW-0808">Transferase</keyword>
<dbReference type="Gene3D" id="3.40.630.30">
    <property type="match status" value="1"/>
</dbReference>
<dbReference type="RefSeq" id="WP_206934004.1">
    <property type="nucleotide sequence ID" value="NZ_JAEKJY010000003.1"/>
</dbReference>
<gene>
    <name evidence="4" type="ORF">JF544_11270</name>
</gene>
<dbReference type="InterPro" id="IPR050832">
    <property type="entry name" value="Bact_Acetyltransf"/>
</dbReference>
<reference evidence="4 5" key="1">
    <citation type="submission" date="2020-12" db="EMBL/GenBank/DDBJ databases">
        <title>Oil enriched cultivation method for isolating marine PHA-producing bacteria.</title>
        <authorList>
            <person name="Zheng W."/>
            <person name="Yu S."/>
            <person name="Huang Y."/>
        </authorList>
    </citation>
    <scope>NUCLEOTIDE SEQUENCE [LARGE SCALE GENOMIC DNA]</scope>
    <source>
        <strain evidence="4 5">SY-2-6</strain>
    </source>
</reference>
<dbReference type="CDD" id="cd04301">
    <property type="entry name" value="NAT_SF"/>
    <property type="match status" value="1"/>
</dbReference>
<dbReference type="EMBL" id="JAEKJY010000003">
    <property type="protein sequence ID" value="MBN8235833.1"/>
    <property type="molecule type" value="Genomic_DNA"/>
</dbReference>
<proteinExistence type="predicted"/>
<dbReference type="InterPro" id="IPR000182">
    <property type="entry name" value="GNAT_dom"/>
</dbReference>
<comment type="caution">
    <text evidence="4">The sequence shown here is derived from an EMBL/GenBank/DDBJ whole genome shotgun (WGS) entry which is preliminary data.</text>
</comment>
<dbReference type="PROSITE" id="PS51186">
    <property type="entry name" value="GNAT"/>
    <property type="match status" value="1"/>
</dbReference>
<protein>
    <submittedName>
        <fullName evidence="4">GNAT family N-acetyltransferase</fullName>
    </submittedName>
</protein>
<keyword evidence="5" id="KW-1185">Reference proteome</keyword>
<feature type="domain" description="N-acetyltransferase" evidence="3">
    <location>
        <begin position="10"/>
        <end position="162"/>
    </location>
</feature>
<keyword evidence="2" id="KW-0012">Acyltransferase</keyword>
<organism evidence="4 5">
    <name type="scientific">Halobacillus kuroshimensis</name>
    <dbReference type="NCBI Taxonomy" id="302481"/>
    <lineage>
        <taxon>Bacteria</taxon>
        <taxon>Bacillati</taxon>
        <taxon>Bacillota</taxon>
        <taxon>Bacilli</taxon>
        <taxon>Bacillales</taxon>
        <taxon>Bacillaceae</taxon>
        <taxon>Halobacillus</taxon>
    </lineage>
</organism>
<dbReference type="Pfam" id="PF00583">
    <property type="entry name" value="Acetyltransf_1"/>
    <property type="match status" value="1"/>
</dbReference>